<sequence>MRKRLRFCGLFDFNYLFILTREIKEQFLLFSVLKKCEGVAKTFDYNEKELESEEGLQAMYDRWREYHKCKVSSYSFIDWRLGLSGLQLADFFLSLVQI</sequence>
<gene>
    <name evidence="1" type="ORF">QVD17_02503</name>
</gene>
<evidence type="ECO:0000313" key="2">
    <source>
        <dbReference type="Proteomes" id="UP001229421"/>
    </source>
</evidence>
<dbReference type="EMBL" id="JAUHHV010000001">
    <property type="protein sequence ID" value="KAK1436721.1"/>
    <property type="molecule type" value="Genomic_DNA"/>
</dbReference>
<comment type="caution">
    <text evidence="1">The sequence shown here is derived from an EMBL/GenBank/DDBJ whole genome shotgun (WGS) entry which is preliminary data.</text>
</comment>
<keyword evidence="2" id="KW-1185">Reference proteome</keyword>
<evidence type="ECO:0000313" key="1">
    <source>
        <dbReference type="EMBL" id="KAK1436721.1"/>
    </source>
</evidence>
<dbReference type="Proteomes" id="UP001229421">
    <property type="component" value="Unassembled WGS sequence"/>
</dbReference>
<proteinExistence type="predicted"/>
<name>A0AAD8LCU7_TARER</name>
<protein>
    <submittedName>
        <fullName evidence="1">Uncharacterized protein</fullName>
    </submittedName>
</protein>
<organism evidence="1 2">
    <name type="scientific">Tagetes erecta</name>
    <name type="common">African marigold</name>
    <dbReference type="NCBI Taxonomy" id="13708"/>
    <lineage>
        <taxon>Eukaryota</taxon>
        <taxon>Viridiplantae</taxon>
        <taxon>Streptophyta</taxon>
        <taxon>Embryophyta</taxon>
        <taxon>Tracheophyta</taxon>
        <taxon>Spermatophyta</taxon>
        <taxon>Magnoliopsida</taxon>
        <taxon>eudicotyledons</taxon>
        <taxon>Gunneridae</taxon>
        <taxon>Pentapetalae</taxon>
        <taxon>asterids</taxon>
        <taxon>campanulids</taxon>
        <taxon>Asterales</taxon>
        <taxon>Asteraceae</taxon>
        <taxon>Asteroideae</taxon>
        <taxon>Heliantheae alliance</taxon>
        <taxon>Tageteae</taxon>
        <taxon>Tagetes</taxon>
    </lineage>
</organism>
<reference evidence="1" key="1">
    <citation type="journal article" date="2023" name="bioRxiv">
        <title>Improved chromosome-level genome assembly for marigold (Tagetes erecta).</title>
        <authorList>
            <person name="Jiang F."/>
            <person name="Yuan L."/>
            <person name="Wang S."/>
            <person name="Wang H."/>
            <person name="Xu D."/>
            <person name="Wang A."/>
            <person name="Fan W."/>
        </authorList>
    </citation>
    <scope>NUCLEOTIDE SEQUENCE</scope>
    <source>
        <strain evidence="1">WSJ</strain>
        <tissue evidence="1">Leaf</tissue>
    </source>
</reference>
<accession>A0AAD8LCU7</accession>
<dbReference type="AlphaFoldDB" id="A0AAD8LCU7"/>